<dbReference type="SMART" id="SM00850">
    <property type="entry name" value="LytTR"/>
    <property type="match status" value="1"/>
</dbReference>
<name>A0A1G5E7N6_9FIRM</name>
<feature type="domain" description="HTH LytTR-type" evidence="5">
    <location>
        <begin position="131"/>
        <end position="230"/>
    </location>
</feature>
<dbReference type="InterPro" id="IPR007492">
    <property type="entry name" value="LytTR_DNA-bd_dom"/>
</dbReference>
<dbReference type="OrthoDB" id="9788600at2"/>
<reference evidence="7" key="1">
    <citation type="submission" date="2016-10" db="EMBL/GenBank/DDBJ databases">
        <authorList>
            <person name="Varghese N."/>
            <person name="Submissions S."/>
        </authorList>
    </citation>
    <scope>NUCLEOTIDE SEQUENCE [LARGE SCALE GENOMIC DNA]</scope>
    <source>
        <strain evidence="7">XBD2006</strain>
    </source>
</reference>
<gene>
    <name evidence="6" type="ORF">SAMN02910451_01835</name>
</gene>
<evidence type="ECO:0000256" key="2">
    <source>
        <dbReference type="ARBA" id="ARBA00024867"/>
    </source>
</evidence>
<evidence type="ECO:0000313" key="7">
    <source>
        <dbReference type="Proteomes" id="UP000183047"/>
    </source>
</evidence>
<dbReference type="AlphaFoldDB" id="A0A1G5E7N6"/>
<dbReference type="PROSITE" id="PS50110">
    <property type="entry name" value="RESPONSE_REGULATORY"/>
    <property type="match status" value="1"/>
</dbReference>
<dbReference type="GO" id="GO:0003677">
    <property type="term" value="F:DNA binding"/>
    <property type="evidence" value="ECO:0007669"/>
    <property type="project" value="InterPro"/>
</dbReference>
<protein>
    <recommendedName>
        <fullName evidence="1">Stage 0 sporulation protein A homolog</fullName>
    </recommendedName>
</protein>
<evidence type="ECO:0000256" key="3">
    <source>
        <dbReference type="PROSITE-ProRule" id="PRU00169"/>
    </source>
</evidence>
<dbReference type="Gene3D" id="2.40.50.1020">
    <property type="entry name" value="LytTr DNA-binding domain"/>
    <property type="match status" value="1"/>
</dbReference>
<dbReference type="PANTHER" id="PTHR37299:SF1">
    <property type="entry name" value="STAGE 0 SPORULATION PROTEIN A HOMOLOG"/>
    <property type="match status" value="1"/>
</dbReference>
<organism evidence="6 7">
    <name type="scientific">Butyrivibrio hungatei</name>
    <dbReference type="NCBI Taxonomy" id="185008"/>
    <lineage>
        <taxon>Bacteria</taxon>
        <taxon>Bacillati</taxon>
        <taxon>Bacillota</taxon>
        <taxon>Clostridia</taxon>
        <taxon>Lachnospirales</taxon>
        <taxon>Lachnospiraceae</taxon>
        <taxon>Butyrivibrio</taxon>
    </lineage>
</organism>
<evidence type="ECO:0000256" key="1">
    <source>
        <dbReference type="ARBA" id="ARBA00018672"/>
    </source>
</evidence>
<dbReference type="PROSITE" id="PS50930">
    <property type="entry name" value="HTH_LYTTR"/>
    <property type="match status" value="1"/>
</dbReference>
<accession>A0A1G5E7N6</accession>
<dbReference type="InterPro" id="IPR046947">
    <property type="entry name" value="LytR-like"/>
</dbReference>
<proteinExistence type="predicted"/>
<dbReference type="RefSeq" id="WP_074462420.1">
    <property type="nucleotide sequence ID" value="NZ_FMUR01000010.1"/>
</dbReference>
<dbReference type="Gene3D" id="3.40.50.2300">
    <property type="match status" value="1"/>
</dbReference>
<comment type="function">
    <text evidence="2">May play the central regulatory role in sporulation. It may be an element of the effector pathway responsible for the activation of sporulation genes in response to nutritional stress. Spo0A may act in concert with spo0H (a sigma factor) to control the expression of some genes that are critical to the sporulation process.</text>
</comment>
<dbReference type="SMART" id="SM00448">
    <property type="entry name" value="REC"/>
    <property type="match status" value="1"/>
</dbReference>
<feature type="domain" description="Response regulatory" evidence="4">
    <location>
        <begin position="5"/>
        <end position="122"/>
    </location>
</feature>
<dbReference type="Pfam" id="PF04397">
    <property type="entry name" value="LytTR"/>
    <property type="match status" value="1"/>
</dbReference>
<evidence type="ECO:0000259" key="4">
    <source>
        <dbReference type="PROSITE" id="PS50110"/>
    </source>
</evidence>
<dbReference type="InterPro" id="IPR011006">
    <property type="entry name" value="CheY-like_superfamily"/>
</dbReference>
<keyword evidence="7" id="KW-1185">Reference proteome</keyword>
<keyword evidence="3" id="KW-0597">Phosphoprotein</keyword>
<dbReference type="InterPro" id="IPR001789">
    <property type="entry name" value="Sig_transdc_resp-reg_receiver"/>
</dbReference>
<sequence>MVNLSVGICDDDPKCHRRIMEICEKHFADNGGACDFHSYYSGEEVINEHDNHIDLLFLDVEMEGIDGLKVMHKAEEMPNIHSIVFVSAHSEAVWDSFGYKTKGFLPKPVDEKKICRYLDQAYEIKKNDSFIDFPNYTGSVFYKKSEIVYVKSDSNYAVLYLGSNEKIITCTLKECEKKLGGIPFLRVHRSYIVNLDHIKNITGETVCFKDGSAIRIGRSYREKVRKGYNDYLLGELKR</sequence>
<feature type="modified residue" description="4-aspartylphosphate" evidence="3">
    <location>
        <position position="59"/>
    </location>
</feature>
<dbReference type="GO" id="GO:0000156">
    <property type="term" value="F:phosphorelay response regulator activity"/>
    <property type="evidence" value="ECO:0007669"/>
    <property type="project" value="InterPro"/>
</dbReference>
<evidence type="ECO:0000259" key="5">
    <source>
        <dbReference type="PROSITE" id="PS50930"/>
    </source>
</evidence>
<dbReference type="Proteomes" id="UP000183047">
    <property type="component" value="Unassembled WGS sequence"/>
</dbReference>
<dbReference type="PANTHER" id="PTHR37299">
    <property type="entry name" value="TRANSCRIPTIONAL REGULATOR-RELATED"/>
    <property type="match status" value="1"/>
</dbReference>
<dbReference type="EMBL" id="FMUR01000010">
    <property type="protein sequence ID" value="SCY22925.1"/>
    <property type="molecule type" value="Genomic_DNA"/>
</dbReference>
<evidence type="ECO:0000313" key="6">
    <source>
        <dbReference type="EMBL" id="SCY22925.1"/>
    </source>
</evidence>
<dbReference type="Pfam" id="PF00072">
    <property type="entry name" value="Response_reg"/>
    <property type="match status" value="1"/>
</dbReference>
<dbReference type="SUPFAM" id="SSF52172">
    <property type="entry name" value="CheY-like"/>
    <property type="match status" value="1"/>
</dbReference>